<protein>
    <submittedName>
        <fullName evidence="1">Uncharacterized protein</fullName>
    </submittedName>
</protein>
<evidence type="ECO:0000313" key="1">
    <source>
        <dbReference type="EMBL" id="JAE15085.1"/>
    </source>
</evidence>
<proteinExistence type="predicted"/>
<reference evidence="1" key="1">
    <citation type="submission" date="2014-09" db="EMBL/GenBank/DDBJ databases">
        <authorList>
            <person name="Magalhaes I.L.F."/>
            <person name="Oliveira U."/>
            <person name="Santos F.R."/>
            <person name="Vidigal T.H.D.A."/>
            <person name="Brescovit A.D."/>
            <person name="Santos A.J."/>
        </authorList>
    </citation>
    <scope>NUCLEOTIDE SEQUENCE</scope>
    <source>
        <tissue evidence="1">Shoot tissue taken approximately 20 cm above the soil surface</tissue>
    </source>
</reference>
<reference evidence="1" key="2">
    <citation type="journal article" date="2015" name="Data Brief">
        <title>Shoot transcriptome of the giant reed, Arundo donax.</title>
        <authorList>
            <person name="Barrero R.A."/>
            <person name="Guerrero F.D."/>
            <person name="Moolhuijzen P."/>
            <person name="Goolsby J.A."/>
            <person name="Tidwell J."/>
            <person name="Bellgard S.E."/>
            <person name="Bellgard M.I."/>
        </authorList>
    </citation>
    <scope>NUCLEOTIDE SEQUENCE</scope>
    <source>
        <tissue evidence="1">Shoot tissue taken approximately 20 cm above the soil surface</tissue>
    </source>
</reference>
<dbReference type="EMBL" id="GBRH01182811">
    <property type="protein sequence ID" value="JAE15085.1"/>
    <property type="molecule type" value="Transcribed_RNA"/>
</dbReference>
<sequence length="37" mass="3936">MFLELQHAPSPCNAEAVSSSDVRHNVPLSLMCGSHNG</sequence>
<name>A0A0A9FQJ6_ARUDO</name>
<dbReference type="AlphaFoldDB" id="A0A0A9FQJ6"/>
<organism evidence="1">
    <name type="scientific">Arundo donax</name>
    <name type="common">Giant reed</name>
    <name type="synonym">Donax arundinaceus</name>
    <dbReference type="NCBI Taxonomy" id="35708"/>
    <lineage>
        <taxon>Eukaryota</taxon>
        <taxon>Viridiplantae</taxon>
        <taxon>Streptophyta</taxon>
        <taxon>Embryophyta</taxon>
        <taxon>Tracheophyta</taxon>
        <taxon>Spermatophyta</taxon>
        <taxon>Magnoliopsida</taxon>
        <taxon>Liliopsida</taxon>
        <taxon>Poales</taxon>
        <taxon>Poaceae</taxon>
        <taxon>PACMAD clade</taxon>
        <taxon>Arundinoideae</taxon>
        <taxon>Arundineae</taxon>
        <taxon>Arundo</taxon>
    </lineage>
</organism>
<accession>A0A0A9FQJ6</accession>